<accession>A0ABT9IKM5</accession>
<name>A0ABT9IKM5_9MICC</name>
<dbReference type="Pfam" id="PF02720">
    <property type="entry name" value="DUF222"/>
    <property type="match status" value="1"/>
</dbReference>
<sequence>MESRSTRGTWEAGQATSSSGVSDPVKALSALTEAIAAAERVIAQAQAGRELLLAMAAELSHALIEDDDGVPAGFEYARWDVRAAELAERSVAAEIAAATRVSDRTVQRQMGQAVELVTRFPATVDALCEGRISMAHAQVIREAGADLHDDEARGAYEAVVLESAARETPGRVRRLAVREAEKVRPEGLPGRFERALQERRVWVTPLVDGMAELCAVLPAAVAFGVHSRLTGMATAHKEASGTDAMGPVEVRSMDQLRADLLAELLLRGAPSGMDGPEGHLAAITASVEVTIPADVMMRHGHWHAHETGTEGSSAAEGVAPELNGHVVLDPESARRLAGAAAGWNRVLTDPFTGAVLAVDRYRPSAELRRYLAARDSRCRFPGCGIPAVWLDLDHTEDAAYGGATEVGNLAGLCRRHHLLKHHSRWRVRQTGGGVLEWTSPAGKVYTDKPPGPATRTASRSAAPTHAEAGRSHPVGYSRRPCREPDPPPF</sequence>
<organism evidence="3 4">
    <name type="scientific">Arthrobacter horti</name>
    <dbReference type="NCBI Taxonomy" id="3068273"/>
    <lineage>
        <taxon>Bacteria</taxon>
        <taxon>Bacillati</taxon>
        <taxon>Actinomycetota</taxon>
        <taxon>Actinomycetes</taxon>
        <taxon>Micrococcales</taxon>
        <taxon>Micrococcaceae</taxon>
        <taxon>Arthrobacter</taxon>
    </lineage>
</organism>
<evidence type="ECO:0000313" key="3">
    <source>
        <dbReference type="EMBL" id="MDP5226139.1"/>
    </source>
</evidence>
<gene>
    <name evidence="3" type="ORF">Q9R02_03110</name>
</gene>
<reference evidence="3 4" key="1">
    <citation type="submission" date="2023-08" db="EMBL/GenBank/DDBJ databases">
        <title>Arthrobacter horti sp. nov., isolated from forest soil.</title>
        <authorList>
            <person name="Park M."/>
        </authorList>
    </citation>
    <scope>NUCLEOTIDE SEQUENCE [LARGE SCALE GENOMIC DNA]</scope>
    <source>
        <strain evidence="3 4">YJM1</strain>
    </source>
</reference>
<dbReference type="Proteomes" id="UP001232725">
    <property type="component" value="Unassembled WGS sequence"/>
</dbReference>
<feature type="region of interest" description="Disordered" evidence="1">
    <location>
        <begin position="1"/>
        <end position="23"/>
    </location>
</feature>
<feature type="compositionally biased region" description="Basic and acidic residues" evidence="1">
    <location>
        <begin position="480"/>
        <end position="489"/>
    </location>
</feature>
<dbReference type="RefSeq" id="WP_305995162.1">
    <property type="nucleotide sequence ID" value="NZ_JAVALS010000001.1"/>
</dbReference>
<evidence type="ECO:0000313" key="4">
    <source>
        <dbReference type="Proteomes" id="UP001232725"/>
    </source>
</evidence>
<feature type="region of interest" description="Disordered" evidence="1">
    <location>
        <begin position="440"/>
        <end position="489"/>
    </location>
</feature>
<dbReference type="SMART" id="SM00507">
    <property type="entry name" value="HNHc"/>
    <property type="match status" value="1"/>
</dbReference>
<evidence type="ECO:0000259" key="2">
    <source>
        <dbReference type="SMART" id="SM00507"/>
    </source>
</evidence>
<protein>
    <submittedName>
        <fullName evidence="3">DUF222 domain-containing protein</fullName>
    </submittedName>
</protein>
<feature type="compositionally biased region" description="Low complexity" evidence="1">
    <location>
        <begin position="453"/>
        <end position="464"/>
    </location>
</feature>
<evidence type="ECO:0000256" key="1">
    <source>
        <dbReference type="SAM" id="MobiDB-lite"/>
    </source>
</evidence>
<comment type="caution">
    <text evidence="3">The sequence shown here is derived from an EMBL/GenBank/DDBJ whole genome shotgun (WGS) entry which is preliminary data.</text>
</comment>
<dbReference type="CDD" id="cd00085">
    <property type="entry name" value="HNHc"/>
    <property type="match status" value="1"/>
</dbReference>
<keyword evidence="4" id="KW-1185">Reference proteome</keyword>
<dbReference type="InterPro" id="IPR003870">
    <property type="entry name" value="DUF222"/>
</dbReference>
<feature type="domain" description="HNH nuclease" evidence="2">
    <location>
        <begin position="366"/>
        <end position="418"/>
    </location>
</feature>
<proteinExistence type="predicted"/>
<dbReference type="EMBL" id="JAVALS010000001">
    <property type="protein sequence ID" value="MDP5226139.1"/>
    <property type="molecule type" value="Genomic_DNA"/>
</dbReference>
<dbReference type="InterPro" id="IPR003615">
    <property type="entry name" value="HNH_nuc"/>
</dbReference>